<comment type="caution">
    <text evidence="2">The sequence shown here is derived from an EMBL/GenBank/DDBJ whole genome shotgun (WGS) entry which is preliminary data.</text>
</comment>
<dbReference type="Proteomes" id="UP001610444">
    <property type="component" value="Unassembled WGS sequence"/>
</dbReference>
<proteinExistence type="predicted"/>
<feature type="compositionally biased region" description="Basic and acidic residues" evidence="1">
    <location>
        <begin position="1"/>
        <end position="13"/>
    </location>
</feature>
<accession>A0ABR4JSR8</accession>
<organism evidence="2 3">
    <name type="scientific">Aspergillus pseudodeflectus</name>
    <dbReference type="NCBI Taxonomy" id="176178"/>
    <lineage>
        <taxon>Eukaryota</taxon>
        <taxon>Fungi</taxon>
        <taxon>Dikarya</taxon>
        <taxon>Ascomycota</taxon>
        <taxon>Pezizomycotina</taxon>
        <taxon>Eurotiomycetes</taxon>
        <taxon>Eurotiomycetidae</taxon>
        <taxon>Eurotiales</taxon>
        <taxon>Aspergillaceae</taxon>
        <taxon>Aspergillus</taxon>
        <taxon>Aspergillus subgen. Nidulantes</taxon>
    </lineage>
</organism>
<dbReference type="EMBL" id="JBFXLR010000049">
    <property type="protein sequence ID" value="KAL2842876.1"/>
    <property type="molecule type" value="Genomic_DNA"/>
</dbReference>
<evidence type="ECO:0000313" key="3">
    <source>
        <dbReference type="Proteomes" id="UP001610444"/>
    </source>
</evidence>
<dbReference type="RefSeq" id="XP_070895328.1">
    <property type="nucleotide sequence ID" value="XM_071036830.1"/>
</dbReference>
<dbReference type="GeneID" id="98151994"/>
<gene>
    <name evidence="2" type="ORF">BJX68DRAFT_159433</name>
</gene>
<protein>
    <submittedName>
        <fullName evidence="2">Uncharacterized protein</fullName>
    </submittedName>
</protein>
<name>A0ABR4JSR8_9EURO</name>
<feature type="region of interest" description="Disordered" evidence="1">
    <location>
        <begin position="1"/>
        <end position="26"/>
    </location>
</feature>
<evidence type="ECO:0000313" key="2">
    <source>
        <dbReference type="EMBL" id="KAL2842876.1"/>
    </source>
</evidence>
<reference evidence="2 3" key="1">
    <citation type="submission" date="2024-07" db="EMBL/GenBank/DDBJ databases">
        <title>Section-level genome sequencing and comparative genomics of Aspergillus sections Usti and Cavernicolus.</title>
        <authorList>
            <consortium name="Lawrence Berkeley National Laboratory"/>
            <person name="Nybo J.L."/>
            <person name="Vesth T.C."/>
            <person name="Theobald S."/>
            <person name="Frisvad J.C."/>
            <person name="Larsen T.O."/>
            <person name="Kjaerboelling I."/>
            <person name="Rothschild-Mancinelli K."/>
            <person name="Lyhne E.K."/>
            <person name="Kogle M.E."/>
            <person name="Barry K."/>
            <person name="Clum A."/>
            <person name="Na H."/>
            <person name="Ledsgaard L."/>
            <person name="Lin J."/>
            <person name="Lipzen A."/>
            <person name="Kuo A."/>
            <person name="Riley R."/>
            <person name="Mondo S."/>
            <person name="LaButti K."/>
            <person name="Haridas S."/>
            <person name="Pangalinan J."/>
            <person name="Salamov A.A."/>
            <person name="Simmons B.A."/>
            <person name="Magnuson J.K."/>
            <person name="Chen J."/>
            <person name="Drula E."/>
            <person name="Henrissat B."/>
            <person name="Wiebenga A."/>
            <person name="Lubbers R.J."/>
            <person name="Gomes A.C."/>
            <person name="Macurrencykelacurrency M.R."/>
            <person name="Stajich J."/>
            <person name="Grigoriev I.V."/>
            <person name="Mortensen U.H."/>
            <person name="De vries R.P."/>
            <person name="Baker S.E."/>
            <person name="Andersen M.R."/>
        </authorList>
    </citation>
    <scope>NUCLEOTIDE SEQUENCE [LARGE SCALE GENOMIC DNA]</scope>
    <source>
        <strain evidence="2 3">CBS 756.74</strain>
    </source>
</reference>
<evidence type="ECO:0000256" key="1">
    <source>
        <dbReference type="SAM" id="MobiDB-lite"/>
    </source>
</evidence>
<sequence length="82" mass="8947">MQEEKAKAVEGREMKKHTKERSATSHCQCVPSHHRAFRSHSSTPVFCVQPIAHATPTFPAQTVANCSQPFSETGSPDGTCHA</sequence>
<keyword evidence="3" id="KW-1185">Reference proteome</keyword>